<dbReference type="PANTHER" id="PTHR10039:SF14">
    <property type="entry name" value="NACHT DOMAIN-CONTAINING PROTEIN"/>
    <property type="match status" value="1"/>
</dbReference>
<dbReference type="InterPro" id="IPR007111">
    <property type="entry name" value="NACHT_NTPase"/>
</dbReference>
<evidence type="ECO:0000259" key="2">
    <source>
        <dbReference type="PROSITE" id="PS50837"/>
    </source>
</evidence>
<sequence>MFENATNVVISGGQFIAHSNSRTALNFLMEHAAPSAFHISEERYDAPKCHPDTRVAVLEDILERVEMAAVSTILWLYGAAGAGKSSIAQTLAETCSREGLLIGSFFFFRAAPLRNNAKRLAASLVYQLARSIPSTLTHITACMMEDPAIFQSSFEDQMERLFLQPLCRAYQDSTGLSHHRKLIILDGLDECDSPAIQRSLLTALGKVFQATPMPIVVLVASRPENHISSAFDSPEDFSGIQLLRISLNDDYNADNDIRLFINIKLNHCMRSHPLRKYIPSIWPLPEDVDSIVKKASGQFIIAATIVRYAESTRHKPHERLQRALESFDRFAAEVSDSPFKELDALYMQIFSGVEDLVTVLAIMFLALGLGGCKARYPRTIASRLQLAPGDVEMHISSLASLMKFEGETQPIRIFHATLFEFLSNPARSQSFYIHQAAVHTHFLKNYLRRAFRSEQQILVAVLYRCLDHLQLAEIDEEILDMLAKLPTQIVGYLLENFRAGDQPGPPNWYDESEGFLFALPRLVVLLHQLSRVLATNNPSANPLSWGRSLEAFHAVFRRDLSIFLVDEATHDLLVLAAFLDTSIVAFPPRSLTTRMGVSLSNYNECGKAHPFVKYDSYPFRLPNAPCSDILRDFLLNPEQSRKLYVKQERFAHISLKCLMIITQTSLPRKNVSPTVFHYLDSESNKDVSEDQESYVWAVCCLSSMLRRAPKYIPLIKALESLDIQFRWLEYYPEFVEEAKEAIKLYLETHKSQYKRGFLDGLTQRAHAWLDTIERDNSPLNGGLAN</sequence>
<accession>A0A9P6E850</accession>
<evidence type="ECO:0000313" key="4">
    <source>
        <dbReference type="Proteomes" id="UP000807306"/>
    </source>
</evidence>
<evidence type="ECO:0000256" key="1">
    <source>
        <dbReference type="ARBA" id="ARBA00022737"/>
    </source>
</evidence>
<dbReference type="Proteomes" id="UP000807306">
    <property type="component" value="Unassembled WGS sequence"/>
</dbReference>
<keyword evidence="4" id="KW-1185">Reference proteome</keyword>
<name>A0A9P6E850_9AGAR</name>
<dbReference type="PROSITE" id="PS50837">
    <property type="entry name" value="NACHT"/>
    <property type="match status" value="1"/>
</dbReference>
<evidence type="ECO:0000313" key="3">
    <source>
        <dbReference type="EMBL" id="KAF9524301.1"/>
    </source>
</evidence>
<organism evidence="3 4">
    <name type="scientific">Crepidotus variabilis</name>
    <dbReference type="NCBI Taxonomy" id="179855"/>
    <lineage>
        <taxon>Eukaryota</taxon>
        <taxon>Fungi</taxon>
        <taxon>Dikarya</taxon>
        <taxon>Basidiomycota</taxon>
        <taxon>Agaricomycotina</taxon>
        <taxon>Agaricomycetes</taxon>
        <taxon>Agaricomycetidae</taxon>
        <taxon>Agaricales</taxon>
        <taxon>Agaricineae</taxon>
        <taxon>Crepidotaceae</taxon>
        <taxon>Crepidotus</taxon>
    </lineage>
</organism>
<dbReference type="AlphaFoldDB" id="A0A9P6E850"/>
<proteinExistence type="predicted"/>
<dbReference type="InterPro" id="IPR056884">
    <property type="entry name" value="NPHP3-like_N"/>
</dbReference>
<dbReference type="InterPro" id="IPR027417">
    <property type="entry name" value="P-loop_NTPase"/>
</dbReference>
<dbReference type="PANTHER" id="PTHR10039">
    <property type="entry name" value="AMELOGENIN"/>
    <property type="match status" value="1"/>
</dbReference>
<dbReference type="Gene3D" id="3.40.50.300">
    <property type="entry name" value="P-loop containing nucleotide triphosphate hydrolases"/>
    <property type="match status" value="1"/>
</dbReference>
<dbReference type="SUPFAM" id="SSF52540">
    <property type="entry name" value="P-loop containing nucleoside triphosphate hydrolases"/>
    <property type="match status" value="1"/>
</dbReference>
<protein>
    <recommendedName>
        <fullName evidence="2">NACHT domain-containing protein</fullName>
    </recommendedName>
</protein>
<dbReference type="EMBL" id="MU157901">
    <property type="protein sequence ID" value="KAF9524301.1"/>
    <property type="molecule type" value="Genomic_DNA"/>
</dbReference>
<gene>
    <name evidence="3" type="ORF">CPB83DRAFT_861570</name>
</gene>
<feature type="domain" description="NACHT" evidence="2">
    <location>
        <begin position="72"/>
        <end position="223"/>
    </location>
</feature>
<dbReference type="Pfam" id="PF24883">
    <property type="entry name" value="NPHP3_N"/>
    <property type="match status" value="1"/>
</dbReference>
<comment type="caution">
    <text evidence="3">The sequence shown here is derived from an EMBL/GenBank/DDBJ whole genome shotgun (WGS) entry which is preliminary data.</text>
</comment>
<reference evidence="3" key="1">
    <citation type="submission" date="2020-11" db="EMBL/GenBank/DDBJ databases">
        <authorList>
            <consortium name="DOE Joint Genome Institute"/>
            <person name="Ahrendt S."/>
            <person name="Riley R."/>
            <person name="Andreopoulos W."/>
            <person name="Labutti K."/>
            <person name="Pangilinan J."/>
            <person name="Ruiz-Duenas F.J."/>
            <person name="Barrasa J.M."/>
            <person name="Sanchez-Garcia M."/>
            <person name="Camarero S."/>
            <person name="Miyauchi S."/>
            <person name="Serrano A."/>
            <person name="Linde D."/>
            <person name="Babiker R."/>
            <person name="Drula E."/>
            <person name="Ayuso-Fernandez I."/>
            <person name="Pacheco R."/>
            <person name="Padilla G."/>
            <person name="Ferreira P."/>
            <person name="Barriuso J."/>
            <person name="Kellner H."/>
            <person name="Castanera R."/>
            <person name="Alfaro M."/>
            <person name="Ramirez L."/>
            <person name="Pisabarro A.G."/>
            <person name="Kuo A."/>
            <person name="Tritt A."/>
            <person name="Lipzen A."/>
            <person name="He G."/>
            <person name="Yan M."/>
            <person name="Ng V."/>
            <person name="Cullen D."/>
            <person name="Martin F."/>
            <person name="Rosso M.-N."/>
            <person name="Henrissat B."/>
            <person name="Hibbett D."/>
            <person name="Martinez A.T."/>
            <person name="Grigoriev I.V."/>
        </authorList>
    </citation>
    <scope>NUCLEOTIDE SEQUENCE</scope>
    <source>
        <strain evidence="3">CBS 506.95</strain>
    </source>
</reference>
<dbReference type="OrthoDB" id="2936380at2759"/>
<keyword evidence="1" id="KW-0677">Repeat</keyword>